<sequence length="224" mass="23947">MDRQLKRVFSGHIAGVGSQSGHRLVVGSWQTSPFGAFTDVMVQRAGGQERRGYLPLAGADGGIGTDDERVLLAPTREIADFVSTTYAFDRVLVGPVRAELTEDRLTVAAPNLDLRIDIGGAAPLDRLLRLVPARLAVAPWWLRAIDPVASRMVAGVHTAGTAGNGRREYYGVRRSRRIVGVSGRLDGEDLGALAPLRPPVRFGFASAPAEPQIVSVTTTIIETA</sequence>
<name>A0ABT8UJ73_9MYCO</name>
<gene>
    <name evidence="1" type="ORF">Q2100_19000</name>
</gene>
<dbReference type="Proteomes" id="UP001168823">
    <property type="component" value="Unassembled WGS sequence"/>
</dbReference>
<evidence type="ECO:0000313" key="2">
    <source>
        <dbReference type="Proteomes" id="UP001168823"/>
    </source>
</evidence>
<accession>A0ABT8UJ73</accession>
<keyword evidence="2" id="KW-1185">Reference proteome</keyword>
<evidence type="ECO:0000313" key="1">
    <source>
        <dbReference type="EMBL" id="MDO3637831.1"/>
    </source>
</evidence>
<proteinExistence type="predicted"/>
<comment type="caution">
    <text evidence="1">The sequence shown here is derived from an EMBL/GenBank/DDBJ whole genome shotgun (WGS) entry which is preliminary data.</text>
</comment>
<reference evidence="1" key="1">
    <citation type="submission" date="2023-07" db="EMBL/GenBank/DDBJ databases">
        <title>Mycolicibacterium sp. nov., a novel bacterial species.</title>
        <authorList>
            <person name="Cao Y."/>
        </authorList>
    </citation>
    <scope>NUCLEOTIDE SEQUENCE</scope>
    <source>
        <strain evidence="1">KC 300</strain>
    </source>
</reference>
<organism evidence="1 2">
    <name type="scientific">Mycolicibacterium arseniciresistens</name>
    <dbReference type="NCBI Taxonomy" id="3062257"/>
    <lineage>
        <taxon>Bacteria</taxon>
        <taxon>Bacillati</taxon>
        <taxon>Actinomycetota</taxon>
        <taxon>Actinomycetes</taxon>
        <taxon>Mycobacteriales</taxon>
        <taxon>Mycobacteriaceae</taxon>
        <taxon>Mycolicibacterium</taxon>
    </lineage>
</organism>
<dbReference type="RefSeq" id="WP_302915304.1">
    <property type="nucleotide sequence ID" value="NZ_JAUMSQ010000157.1"/>
</dbReference>
<dbReference type="EMBL" id="JAUMSQ010000157">
    <property type="protein sequence ID" value="MDO3637831.1"/>
    <property type="molecule type" value="Genomic_DNA"/>
</dbReference>
<protein>
    <submittedName>
        <fullName evidence="1">Uncharacterized protein</fullName>
    </submittedName>
</protein>